<feature type="region of interest" description="Disordered" evidence="4">
    <location>
        <begin position="1"/>
        <end position="59"/>
    </location>
</feature>
<dbReference type="InterPro" id="IPR001895">
    <property type="entry name" value="RASGEF_cat_dom"/>
</dbReference>
<feature type="compositionally biased region" description="Polar residues" evidence="4">
    <location>
        <begin position="1203"/>
        <end position="1218"/>
    </location>
</feature>
<dbReference type="InterPro" id="IPR008936">
    <property type="entry name" value="Rho_GTPase_activation_prot"/>
</dbReference>
<evidence type="ECO:0000256" key="2">
    <source>
        <dbReference type="PROSITE-ProRule" id="PRU00168"/>
    </source>
</evidence>
<dbReference type="InterPro" id="IPR023578">
    <property type="entry name" value="Ras_GEF_dom_sf"/>
</dbReference>
<dbReference type="Gene3D" id="1.10.840.10">
    <property type="entry name" value="Ras guanine-nucleotide exchange factors catalytic domain"/>
    <property type="match status" value="1"/>
</dbReference>
<feature type="region of interest" description="Disordered" evidence="4">
    <location>
        <begin position="829"/>
        <end position="848"/>
    </location>
</feature>
<evidence type="ECO:0000256" key="1">
    <source>
        <dbReference type="ARBA" id="ARBA00022468"/>
    </source>
</evidence>
<feature type="compositionally biased region" description="Low complexity" evidence="4">
    <location>
        <begin position="137"/>
        <end position="149"/>
    </location>
</feature>
<dbReference type="Proteomes" id="UP001194580">
    <property type="component" value="Unassembled WGS sequence"/>
</dbReference>
<sequence length="2558" mass="280915">MASSQPEATPRKTASHESFQKNTQLSNASSGSGASTNSGSANQAKASSNTNSNSSGGGVSAFSYIRQKLFGPSSADLVSAPTATGPFKDSAPSPSTGLRTGHYGHEKLPTSIEGSSSYPSLSTVNSIASPSEPSPLTPTSATHPQSSSSHPHRFFSRTLPNRRQAQPQLQPQLQPQTQSDQTQFTLGPPTRAVTNNTGPSSPSSTMTKRSSSAVSPGAVTVVSPVRPRDHSHSQSHSQPQRRRPSAVSQSTLNKHLSTGSMIYQEGYLNKKVDLHSGETGHGWKVYKVLLKSSKLYFFRPASTDEKPKFQDAKDHQRHQMSLARGLQDDQFNSLHSQRSSASGAASSRMSITNECGMVLSAFKFESSTRTLLFEGNAKALGQGTFVFAPPVSRYVYGESFTEIDRATMQFKKHVALLLFEDSVMICKRKWIRSTATKVKDAIKFSSSHHEKTDRQDTSAGKRQPSTVSGISHKSGDSRGSEGEPKPRSSFDRPSDKQRGYFTKWKHEATYQLEHVEALDMASPVPSASATFYPFAAPATAASASLASVGRNPRDSDTSSIYRPSSAPSHNYQTTSTLELVITSSIDGKEYTDRFLFLPPSQEVRHRWFTKFNRVKELQQLQSKTTTKGRVSVESLHSKEAGPPRSSHSNHSTLSLHSPTSPRSYSDTGDFALESWSVDRSKEFNDTTLHPELTFNLDEDTGEEKLAGASINGLIHEIVFNNTTRPDLGLVLAFSSTFPLFVTSLRVLKELERCIGLQPVAEKSEATIEIAKRIELLVQEMVARFNIHSEGKNALDQIRVFTMTVLQSRLQSEAVSSILSRIDSILQESSNSSTLERPRQESSAQSTRSIEGAVDLSHVLITGLTPALFLKMEPSYFAEQVLRYHGDQLQKAGGVTSMLNNPAYFLRQYPTVKAKQHLQSSLVFSMNSPHFLTVLITHHILIATQSVQSTSRRPKLLAQWIRTGRCSRALGDMAGFVAIAIGLCSPGVVRLQETWKQVPLELRKEVADVWMPLLIKLTLVNEEMRDLAISSFHLEPTLNTVVDLSVDGVPTAVPCLSNIKQSIDQLDAIMPSFIQSNPVPHLNYFAHLANISQTLHDQYRFNELSNDAFESSLACEPHINGQYIDYHYKNRKMSGSFIPLMFPETIPTRRLFPIQHLLSLENTGNTHRKSSFDEAEPTTPTNLQRGANPPRQPSGDRVPGSMEWTDSSATLHAPSTTNFGAADASAYPQTRKRTYSFPPARVAARSSGCFGNRQMINMINPHLDAVAREAVNRVPEQDRTLATAAMRNVTGIDHNMIAIEGGQLILKVRDEKLEELVKAAKLEEELLPAAVAVAAAMKNQHPLAVESRTGSQRGSNRSSLLLSGSRTALVKAGSLEMLVYMAVMGLDDQNGKYTDEKGDMIPWSSRPILLDRDTFMAAFFATYRSFCTTTRVLDQLVAIFVFSHEPVTKRRESNIPSGLNLFPGSSGDLTSASPGPSSGGGEADFFDWKRMLTVQRRVLNVFDYWLQHHFSDFLDDIIMKGKLVEALTRLAVHQESQKVLIDASLEADVHALKEALTGVQQRAVQQSMKPLDASYLGCDTVETFLGIPPSAEPTMDDSWTAGQVLKQINTAAMAHFLSIRNQEWFVLFEILESQSADPVGWYLPRSGSTPPEEDIVIMGVHNTLYSIRRNGALGTHWNGERLINSLPMCLQSLCKLHHIIRGWVNAQIAAPGVAFEVRVRRIQKFLDVILQSRNLMSRFAQDPKAAVMAGRRSGSDKPAFVGIPSFVEAAISSALVSPESRAYTRAWLEVASGQRGSVETLEDVLAVRCSGHEKSGSTPLGELDIPAEELVPEIGWLIERMQETCCYVRDMSYESPLLVNFDKRQYVYDLVKLYTRRQEQLKGICKESTPLASWLGMSSGPGSVPSIKAVREAAQKELSQQKNGSTGQLAAVAAASVSLGQQHQQQSVGGGGGGSRPTISSSSGKPVKIFSRLVSTQLEKFKRDQKEFERLDRQIKDTQGRIQKAQQEQAKTLEKQIKLEQSRSRVKNQLLKSTLMRAMRPISLAITNSWSSATTTVSNATALGSAISGKVMGGTSTNNLQDGFGAGGGGGLVGSRNDTNSGQDSHSQGNNIHHYPPRTTSVAGSIHSGGPKPALVISLINSTCSVAYTYTKRDHVFKIVTEEGGQFLLQALDYDDMLQWIKTMNDAAAEATAKRRTLLDHDESLKRALETAAQEDVLPAPVENERKGRNSVYGVELRHLMSHGDVPLIVEKCITEIEKRGLEEVGIYRVPGAVSAINRLRLSFNSGKDKENPIVVFDDWKDINVVAGALKQFLRELPEAVMTSAHYDALIAASALEDYDERLLTMKDLIRTLPPPNYILLKRIIEHLERVTDYEEINHMYATNLAIVFGPTLLRPGGTSANSFATSMKNLGHQQNIVRNMILQYHWLFDVEDEEGAADDGQEEEQVEQVGDEGGAVAEGLVLEGGEVGVGDEEEDEEEHEFPEILEDSDEDEYEEEEEEVYVLSAAPPPLTPTTATPATINAGSGGAMGVAMTVGGGSLKENNDRAMKDQRRKTIVFG</sequence>
<dbReference type="Gene3D" id="2.30.29.30">
    <property type="entry name" value="Pleckstrin-homology domain (PH domain)/Phosphotyrosine-binding domain (PTB)"/>
    <property type="match status" value="1"/>
</dbReference>
<dbReference type="InterPro" id="IPR000198">
    <property type="entry name" value="RhoGAP_dom"/>
</dbReference>
<feature type="compositionally biased region" description="Polar residues" evidence="4">
    <location>
        <begin position="557"/>
        <end position="571"/>
    </location>
</feature>
<dbReference type="Pfam" id="PF00620">
    <property type="entry name" value="RhoGAP"/>
    <property type="match status" value="1"/>
</dbReference>
<dbReference type="InterPro" id="IPR036964">
    <property type="entry name" value="RASGEF_cat_dom_sf"/>
</dbReference>
<dbReference type="PROSITE" id="PS50009">
    <property type="entry name" value="RASGEF_CAT"/>
    <property type="match status" value="1"/>
</dbReference>
<feature type="domain" description="N-terminal Ras-GEF" evidence="7">
    <location>
        <begin position="1365"/>
        <end position="1556"/>
    </location>
</feature>
<dbReference type="SUPFAM" id="SSF48350">
    <property type="entry name" value="GTPase activation domain, GAP"/>
    <property type="match status" value="1"/>
</dbReference>
<dbReference type="Pfam" id="PF15410">
    <property type="entry name" value="PH_9"/>
    <property type="match status" value="1"/>
</dbReference>
<feature type="compositionally biased region" description="Polar residues" evidence="4">
    <location>
        <begin position="457"/>
        <end position="471"/>
    </location>
</feature>
<feature type="domain" description="Ras-GEF" evidence="6">
    <location>
        <begin position="872"/>
        <end position="1134"/>
    </location>
</feature>
<feature type="region of interest" description="Disordered" evidence="4">
    <location>
        <begin position="1163"/>
        <end position="1224"/>
    </location>
</feature>
<dbReference type="SUPFAM" id="SSF48366">
    <property type="entry name" value="Ras GEF"/>
    <property type="match status" value="2"/>
</dbReference>
<feature type="compositionally biased region" description="Polar residues" evidence="4">
    <location>
        <begin position="619"/>
        <end position="628"/>
    </location>
</feature>
<dbReference type="PANTHER" id="PTHR23176">
    <property type="entry name" value="RHO/RAC/CDC GTPASE-ACTIVATING PROTEIN"/>
    <property type="match status" value="1"/>
</dbReference>
<feature type="region of interest" description="Disordered" evidence="4">
    <location>
        <begin position="2536"/>
        <end position="2558"/>
    </location>
</feature>
<keyword evidence="1" id="KW-0343">GTPase activation</keyword>
<feature type="compositionally biased region" description="Basic and acidic residues" evidence="4">
    <location>
        <begin position="473"/>
        <end position="497"/>
    </location>
</feature>
<dbReference type="InterPro" id="IPR000651">
    <property type="entry name" value="Ras-like_Gua-exchang_fac_N"/>
</dbReference>
<organism evidence="9 10">
    <name type="scientific">Linnemannia exigua</name>
    <dbReference type="NCBI Taxonomy" id="604196"/>
    <lineage>
        <taxon>Eukaryota</taxon>
        <taxon>Fungi</taxon>
        <taxon>Fungi incertae sedis</taxon>
        <taxon>Mucoromycota</taxon>
        <taxon>Mortierellomycotina</taxon>
        <taxon>Mortierellomycetes</taxon>
        <taxon>Mortierellales</taxon>
        <taxon>Mortierellaceae</taxon>
        <taxon>Linnemannia</taxon>
    </lineage>
</organism>
<feature type="domain" description="Rho-GAP" evidence="8">
    <location>
        <begin position="2234"/>
        <end position="2428"/>
    </location>
</feature>
<feature type="compositionally biased region" description="Low complexity" evidence="4">
    <location>
        <begin position="26"/>
        <end position="54"/>
    </location>
</feature>
<feature type="compositionally biased region" description="Low complexity" evidence="4">
    <location>
        <begin position="194"/>
        <end position="215"/>
    </location>
</feature>
<evidence type="ECO:0000313" key="10">
    <source>
        <dbReference type="Proteomes" id="UP001194580"/>
    </source>
</evidence>
<evidence type="ECO:0000259" key="6">
    <source>
        <dbReference type="PROSITE" id="PS50009"/>
    </source>
</evidence>
<dbReference type="Gene3D" id="1.20.870.10">
    <property type="entry name" value="Son of sevenless (SoS) protein Chain: S domain 1"/>
    <property type="match status" value="1"/>
</dbReference>
<evidence type="ECO:0000256" key="4">
    <source>
        <dbReference type="SAM" id="MobiDB-lite"/>
    </source>
</evidence>
<feature type="coiled-coil region" evidence="3">
    <location>
        <begin position="1987"/>
        <end position="2022"/>
    </location>
</feature>
<proteinExistence type="predicted"/>
<feature type="region of interest" description="Disordered" evidence="4">
    <location>
        <begin position="619"/>
        <end position="665"/>
    </location>
</feature>
<feature type="compositionally biased region" description="Acidic residues" evidence="4">
    <location>
        <begin position="2469"/>
        <end position="2491"/>
    </location>
</feature>
<dbReference type="Pfam" id="PF00617">
    <property type="entry name" value="RasGEF"/>
    <property type="match status" value="1"/>
</dbReference>
<feature type="compositionally biased region" description="Low complexity" evidence="4">
    <location>
        <begin position="164"/>
        <end position="183"/>
    </location>
</feature>
<evidence type="ECO:0000259" key="7">
    <source>
        <dbReference type="PROSITE" id="PS50212"/>
    </source>
</evidence>
<dbReference type="PROSITE" id="PS50238">
    <property type="entry name" value="RHOGAP"/>
    <property type="match status" value="1"/>
</dbReference>
<evidence type="ECO:0000259" key="5">
    <source>
        <dbReference type="PROSITE" id="PS50003"/>
    </source>
</evidence>
<feature type="region of interest" description="Disordered" evidence="4">
    <location>
        <begin position="2095"/>
        <end position="2115"/>
    </location>
</feature>
<comment type="caution">
    <text evidence="9">The sequence shown here is derived from an EMBL/GenBank/DDBJ whole genome shotgun (WGS) entry which is preliminary data.</text>
</comment>
<dbReference type="SMART" id="SM00233">
    <property type="entry name" value="PH"/>
    <property type="match status" value="2"/>
</dbReference>
<feature type="compositionally biased region" description="Low complexity" evidence="4">
    <location>
        <begin position="643"/>
        <end position="663"/>
    </location>
</feature>
<keyword evidence="10" id="KW-1185">Reference proteome</keyword>
<dbReference type="SUPFAM" id="SSF50729">
    <property type="entry name" value="PH domain-like"/>
    <property type="match status" value="1"/>
</dbReference>
<feature type="compositionally biased region" description="Polar residues" evidence="4">
    <location>
        <begin position="2095"/>
        <end position="2110"/>
    </location>
</feature>
<dbReference type="PROSITE" id="PS50003">
    <property type="entry name" value="PH_DOMAIN"/>
    <property type="match status" value="1"/>
</dbReference>
<evidence type="ECO:0000259" key="8">
    <source>
        <dbReference type="PROSITE" id="PS50238"/>
    </source>
</evidence>
<feature type="region of interest" description="Disordered" evidence="4">
    <location>
        <begin position="2468"/>
        <end position="2491"/>
    </location>
</feature>
<feature type="compositionally biased region" description="Basic and acidic residues" evidence="4">
    <location>
        <begin position="443"/>
        <end position="456"/>
    </location>
</feature>
<dbReference type="InterPro" id="IPR011993">
    <property type="entry name" value="PH-like_dom_sf"/>
</dbReference>
<feature type="region of interest" description="Disordered" evidence="4">
    <location>
        <begin position="1940"/>
        <end position="1963"/>
    </location>
</feature>
<dbReference type="Pfam" id="PF00618">
    <property type="entry name" value="RasGEF_N"/>
    <property type="match status" value="1"/>
</dbReference>
<dbReference type="CDD" id="cd06224">
    <property type="entry name" value="REM"/>
    <property type="match status" value="1"/>
</dbReference>
<feature type="region of interest" description="Disordered" evidence="4">
    <location>
        <begin position="75"/>
        <end position="251"/>
    </location>
</feature>
<accession>A0AAD4D534</accession>
<dbReference type="Gene3D" id="1.10.555.10">
    <property type="entry name" value="Rho GTPase activation protein"/>
    <property type="match status" value="1"/>
</dbReference>
<feature type="compositionally biased region" description="Polar residues" evidence="4">
    <location>
        <begin position="112"/>
        <end position="128"/>
    </location>
</feature>
<dbReference type="GO" id="GO:0007264">
    <property type="term" value="P:small GTPase-mediated signal transduction"/>
    <property type="evidence" value="ECO:0007669"/>
    <property type="project" value="InterPro"/>
</dbReference>
<dbReference type="InterPro" id="IPR041681">
    <property type="entry name" value="PH_9"/>
</dbReference>
<dbReference type="InterPro" id="IPR001849">
    <property type="entry name" value="PH_domain"/>
</dbReference>
<evidence type="ECO:0000313" key="9">
    <source>
        <dbReference type="EMBL" id="KAG0266631.1"/>
    </source>
</evidence>
<keyword evidence="3" id="KW-0175">Coiled coil</keyword>
<gene>
    <name evidence="9" type="ORF">BGZ95_003020</name>
</gene>
<dbReference type="InterPro" id="IPR050729">
    <property type="entry name" value="Rho-GAP"/>
</dbReference>
<name>A0AAD4D534_9FUNG</name>
<dbReference type="GO" id="GO:0005737">
    <property type="term" value="C:cytoplasm"/>
    <property type="evidence" value="ECO:0007669"/>
    <property type="project" value="TreeGrafter"/>
</dbReference>
<dbReference type="SMART" id="SM00324">
    <property type="entry name" value="RhoGAP"/>
    <property type="match status" value="1"/>
</dbReference>
<dbReference type="PANTHER" id="PTHR23176:SF129">
    <property type="entry name" value="RHO GTPASE ACTIVATING PROTEIN AT 16F, ISOFORM E-RELATED"/>
    <property type="match status" value="1"/>
</dbReference>
<keyword evidence="2" id="KW-0344">Guanine-nucleotide releasing factor</keyword>
<evidence type="ECO:0000256" key="3">
    <source>
        <dbReference type="SAM" id="Coils"/>
    </source>
</evidence>
<dbReference type="EMBL" id="JAAAIL010001668">
    <property type="protein sequence ID" value="KAG0266631.1"/>
    <property type="molecule type" value="Genomic_DNA"/>
</dbReference>
<dbReference type="GO" id="GO:0005085">
    <property type="term" value="F:guanyl-nucleotide exchange factor activity"/>
    <property type="evidence" value="ECO:0007669"/>
    <property type="project" value="UniProtKB-KW"/>
</dbReference>
<dbReference type="GO" id="GO:0005096">
    <property type="term" value="F:GTPase activator activity"/>
    <property type="evidence" value="ECO:0007669"/>
    <property type="project" value="UniProtKB-KW"/>
</dbReference>
<protein>
    <submittedName>
        <fullName evidence="9">Uncharacterized protein</fullName>
    </submittedName>
</protein>
<feature type="region of interest" description="Disordered" evidence="4">
    <location>
        <begin position="443"/>
        <end position="497"/>
    </location>
</feature>
<reference evidence="9" key="1">
    <citation type="journal article" date="2020" name="Fungal Divers.">
        <title>Resolving the Mortierellaceae phylogeny through synthesis of multi-gene phylogenetics and phylogenomics.</title>
        <authorList>
            <person name="Vandepol N."/>
            <person name="Liber J."/>
            <person name="Desiro A."/>
            <person name="Na H."/>
            <person name="Kennedy M."/>
            <person name="Barry K."/>
            <person name="Grigoriev I.V."/>
            <person name="Miller A.N."/>
            <person name="O'Donnell K."/>
            <person name="Stajich J.E."/>
            <person name="Bonito G."/>
        </authorList>
    </citation>
    <scope>NUCLEOTIDE SEQUENCE</scope>
    <source>
        <strain evidence="9">NRRL 28262</strain>
    </source>
</reference>
<feature type="region of interest" description="Disordered" evidence="4">
    <location>
        <begin position="546"/>
        <end position="571"/>
    </location>
</feature>
<dbReference type="PROSITE" id="PS50212">
    <property type="entry name" value="RASGEF_NTER"/>
    <property type="match status" value="1"/>
</dbReference>
<feature type="domain" description="PH" evidence="5">
    <location>
        <begin position="2153"/>
        <end position="2188"/>
    </location>
</feature>